<name>A0A409XRJ8_PSICY</name>
<comment type="caution">
    <text evidence="1">The sequence shown here is derived from an EMBL/GenBank/DDBJ whole genome shotgun (WGS) entry which is preliminary data.</text>
</comment>
<protein>
    <submittedName>
        <fullName evidence="1">Uncharacterized protein</fullName>
    </submittedName>
</protein>
<proteinExistence type="predicted"/>
<evidence type="ECO:0000313" key="2">
    <source>
        <dbReference type="Proteomes" id="UP000283269"/>
    </source>
</evidence>
<reference evidence="1 2" key="1">
    <citation type="journal article" date="2018" name="Evol. Lett.">
        <title>Horizontal gene cluster transfer increased hallucinogenic mushroom diversity.</title>
        <authorList>
            <person name="Reynolds H.T."/>
            <person name="Vijayakumar V."/>
            <person name="Gluck-Thaler E."/>
            <person name="Korotkin H.B."/>
            <person name="Matheny P.B."/>
            <person name="Slot J.C."/>
        </authorList>
    </citation>
    <scope>NUCLEOTIDE SEQUENCE [LARGE SCALE GENOMIC DNA]</scope>
    <source>
        <strain evidence="1 2">2631</strain>
    </source>
</reference>
<evidence type="ECO:0000313" key="1">
    <source>
        <dbReference type="EMBL" id="PPQ93439.1"/>
    </source>
</evidence>
<gene>
    <name evidence="1" type="ORF">CVT25_004510</name>
</gene>
<dbReference type="EMBL" id="NHYD01000753">
    <property type="protein sequence ID" value="PPQ93439.1"/>
    <property type="molecule type" value="Genomic_DNA"/>
</dbReference>
<accession>A0A409XRJ8</accession>
<sequence length="60" mass="7067">MNRRLARRTEDDEVDWEKNETACTVASYQDLDLPSARAHAFVMMKKYEHRERLGRPSSTP</sequence>
<dbReference type="AlphaFoldDB" id="A0A409XRJ8"/>
<organism evidence="1 2">
    <name type="scientific">Psilocybe cyanescens</name>
    <dbReference type="NCBI Taxonomy" id="93625"/>
    <lineage>
        <taxon>Eukaryota</taxon>
        <taxon>Fungi</taxon>
        <taxon>Dikarya</taxon>
        <taxon>Basidiomycota</taxon>
        <taxon>Agaricomycotina</taxon>
        <taxon>Agaricomycetes</taxon>
        <taxon>Agaricomycetidae</taxon>
        <taxon>Agaricales</taxon>
        <taxon>Agaricineae</taxon>
        <taxon>Strophariaceae</taxon>
        <taxon>Psilocybe</taxon>
    </lineage>
</organism>
<keyword evidence="2" id="KW-1185">Reference proteome</keyword>
<dbReference type="InParanoid" id="A0A409XRJ8"/>
<dbReference type="Proteomes" id="UP000283269">
    <property type="component" value="Unassembled WGS sequence"/>
</dbReference>